<dbReference type="EMBL" id="SSGG01000066">
    <property type="protein sequence ID" value="TXI37118.1"/>
    <property type="molecule type" value="Genomic_DNA"/>
</dbReference>
<proteinExistence type="predicted"/>
<gene>
    <name evidence="1" type="ORF">E6Q51_04015</name>
</gene>
<name>A0A5C7WKC5_METME</name>
<accession>A0A5C7WKC5</accession>
<evidence type="ECO:0000313" key="1">
    <source>
        <dbReference type="EMBL" id="TXI37118.1"/>
    </source>
</evidence>
<evidence type="ECO:0000313" key="2">
    <source>
        <dbReference type="Proteomes" id="UP000321374"/>
    </source>
</evidence>
<sequence length="202" mass="23142">MATDLSLAKIYCNNLDEIRNRLLLVKSFGNGNKTLGNERSDYEIVAVNLRKILELIAFGSLTANKDLYAQTYAKFSEHWRIKQLFENLKKIHPDFYPKALMKPTISSGTPRNVHFEFETNGFLTAQELFELYGHCSEVIHTHNPFKGNVTINFRLSITDWTARIEKLLTFHLFRLAGLPQVWVGELSDPQNGKAHVYLASPN</sequence>
<dbReference type="AlphaFoldDB" id="A0A5C7WKC5"/>
<reference evidence="1 2" key="1">
    <citation type="submission" date="2018-09" db="EMBL/GenBank/DDBJ databases">
        <title>Metagenome Assembled Genomes from an Advanced Water Purification Facility.</title>
        <authorList>
            <person name="Stamps B.W."/>
            <person name="Spear J.R."/>
        </authorList>
    </citation>
    <scope>NUCLEOTIDE SEQUENCE [LARGE SCALE GENOMIC DNA]</scope>
    <source>
        <strain evidence="1">Bin_42_2</strain>
    </source>
</reference>
<organism evidence="1 2">
    <name type="scientific">Methylophilus methylotrophus</name>
    <name type="common">Bacterium W3A1</name>
    <dbReference type="NCBI Taxonomy" id="17"/>
    <lineage>
        <taxon>Bacteria</taxon>
        <taxon>Pseudomonadati</taxon>
        <taxon>Pseudomonadota</taxon>
        <taxon>Betaproteobacteria</taxon>
        <taxon>Nitrosomonadales</taxon>
        <taxon>Methylophilaceae</taxon>
        <taxon>Methylophilus</taxon>
    </lineage>
</organism>
<comment type="caution">
    <text evidence="1">The sequence shown here is derived from an EMBL/GenBank/DDBJ whole genome shotgun (WGS) entry which is preliminary data.</text>
</comment>
<dbReference type="Proteomes" id="UP000321374">
    <property type="component" value="Unassembled WGS sequence"/>
</dbReference>
<protein>
    <submittedName>
        <fullName evidence="1">Uncharacterized protein</fullName>
    </submittedName>
</protein>